<dbReference type="InterPro" id="IPR011765">
    <property type="entry name" value="Pept_M16_N"/>
</dbReference>
<dbReference type="InterPro" id="IPR050626">
    <property type="entry name" value="Peptidase_M16"/>
</dbReference>
<feature type="chain" id="PRO_5034574386" description="Protease 3" evidence="15">
    <location>
        <begin position="23"/>
        <end position="965"/>
    </location>
</feature>
<dbReference type="NCBIfam" id="NF011681">
    <property type="entry name" value="PRK15101.1"/>
    <property type="match status" value="1"/>
</dbReference>
<dbReference type="Pfam" id="PF05193">
    <property type="entry name" value="Peptidase_M16_C"/>
    <property type="match status" value="1"/>
</dbReference>
<sequence length="965" mass="107939">MRIYARWIGALLLSMLALNAFADDGRGWQPIDETIRKSDHDPRSYQAITLSNGMTVLLVSDAAAPKSLAALTLPIGSLDDPDSQLGLAHYLEHMVLMGSKNYPQPDNLAEFLKKHGGSHNASTASYRTAFYLEVENDALQPAVDRLADAIAQPLLDPTNADRERHAVNAELTMARSRDGLRMAQVGAETLNPAHPGSRYSGGNLDTLSDKPDSNLHQALLDFYHRHYSANLMKAVIYSNKPLPEMATIAAQTFGRVANHQASVPDITVPVVTDAQKGIIIHYVPAQPRKQLKIEFRIANDSDQFRSKTDTLISYLLGNRSKNTLNDWLQQQGLADGVNAGADPMTERNSGVFAISVSLTDKGLAQRDRVVAAVFSYLDMLRKQGIDKRYFDEVAHVLALDFRYPSITRDMDYIEWLVDTMLRVPVTHTLDAPYLADRYDAAAISARLAEMTPQNARIWYISPAEPYNKQAYFVNAPYQVDKISAAQFSDWQQQAQQIPLSLPTLNPYIPSDFALIPSDGKHYDHPVALTSGDSMRIYWMPSQFYASEPKAAITLALRNKSAISDARQQVLFGLNDYLSSLALDELNSQASVGGISFSTGEDDGLVFNASGFTQRLPELLKKLVEGYASFQPDAQQLEQAKSWYLDRLEAAEKGKAFEQAIQPMQMLSQLPYTQREARRQLVKQITLQEVMDYRDALIQHATPEMMVVGNLSADRVRQLGEELKQQLHSAGHGYWHSDYVVVDKPIKANLQKTGSSTDSALATLYVPLGYSEYQSMANSTMLSQIVQPWFYNQLRTEEQLGYAVFAYQMPIGRQWGIGFLLQSNSKAPAYLLQRFQAFYPQAEQRLRSMKAEDFAQYQQALINDLKQRPQTLDEEANRYSRDFNRQNFAFDTREKAIAQIQQLTPASLADFFHQAVLAQQGMAMISQIGGSHDGTHDADYAPLPGFTTWDEVARLQQSLSVKSDAP</sequence>
<name>A0A8E1RZA3_9GAMM</name>
<evidence type="ECO:0000256" key="9">
    <source>
        <dbReference type="ARBA" id="ARBA00022833"/>
    </source>
</evidence>
<organism evidence="20 21">
    <name type="scientific">Pantoea dispersa</name>
    <dbReference type="NCBI Taxonomy" id="59814"/>
    <lineage>
        <taxon>Bacteria</taxon>
        <taxon>Pseudomonadati</taxon>
        <taxon>Pseudomonadota</taxon>
        <taxon>Gammaproteobacteria</taxon>
        <taxon>Enterobacterales</taxon>
        <taxon>Erwiniaceae</taxon>
        <taxon>Pantoea</taxon>
    </lineage>
</organism>
<evidence type="ECO:0000259" key="16">
    <source>
        <dbReference type="Pfam" id="PF00675"/>
    </source>
</evidence>
<evidence type="ECO:0000313" key="20">
    <source>
        <dbReference type="EMBL" id="KTS68057.1"/>
    </source>
</evidence>
<dbReference type="EC" id="3.4.24.55" evidence="4"/>
<feature type="domain" description="Peptidase M16 middle/third" evidence="18">
    <location>
        <begin position="401"/>
        <end position="672"/>
    </location>
</feature>
<protein>
    <recommendedName>
        <fullName evidence="5">Protease 3</fullName>
        <ecNumber evidence="4">3.4.24.55</ecNumber>
    </recommendedName>
    <alternativeName>
        <fullName evidence="13">Pitrilysin</fullName>
    </alternativeName>
    <alternativeName>
        <fullName evidence="12">Protease III</fullName>
    </alternativeName>
    <alternativeName>
        <fullName evidence="11">Protease pi</fullName>
    </alternativeName>
</protein>
<evidence type="ECO:0000256" key="2">
    <source>
        <dbReference type="ARBA" id="ARBA00002184"/>
    </source>
</evidence>
<evidence type="ECO:0000256" key="13">
    <source>
        <dbReference type="ARBA" id="ARBA00033450"/>
    </source>
</evidence>
<dbReference type="Gene3D" id="3.30.830.10">
    <property type="entry name" value="Metalloenzyme, LuxS/M16 peptidase-like"/>
    <property type="match status" value="4"/>
</dbReference>
<comment type="cofactor">
    <cofactor evidence="1">
        <name>Zn(2+)</name>
        <dbReference type="ChEBI" id="CHEBI:29105"/>
    </cofactor>
</comment>
<evidence type="ECO:0000256" key="12">
    <source>
        <dbReference type="ARBA" id="ARBA00031184"/>
    </source>
</evidence>
<evidence type="ECO:0000256" key="6">
    <source>
        <dbReference type="ARBA" id="ARBA00022670"/>
    </source>
</evidence>
<dbReference type="InterPro" id="IPR011249">
    <property type="entry name" value="Metalloenz_LuxS/M16"/>
</dbReference>
<evidence type="ECO:0000259" key="18">
    <source>
        <dbReference type="Pfam" id="PF16187"/>
    </source>
</evidence>
<evidence type="ECO:0000256" key="4">
    <source>
        <dbReference type="ARBA" id="ARBA00012449"/>
    </source>
</evidence>
<feature type="domain" description="Peptidase M16 C-terminal" evidence="17">
    <location>
        <begin position="217"/>
        <end position="394"/>
    </location>
</feature>
<dbReference type="GO" id="GO:0004222">
    <property type="term" value="F:metalloendopeptidase activity"/>
    <property type="evidence" value="ECO:0007669"/>
    <property type="project" value="UniProtKB-EC"/>
</dbReference>
<dbReference type="GO" id="GO:0005737">
    <property type="term" value="C:cytoplasm"/>
    <property type="evidence" value="ECO:0007669"/>
    <property type="project" value="UniProtKB-ARBA"/>
</dbReference>
<keyword evidence="9" id="KW-0862">Zinc</keyword>
<dbReference type="EMBL" id="LDSE01000018">
    <property type="protein sequence ID" value="KTS68057.1"/>
    <property type="molecule type" value="Genomic_DNA"/>
</dbReference>
<dbReference type="PANTHER" id="PTHR43690">
    <property type="entry name" value="NARDILYSIN"/>
    <property type="match status" value="1"/>
</dbReference>
<evidence type="ECO:0000256" key="8">
    <source>
        <dbReference type="ARBA" id="ARBA00022801"/>
    </source>
</evidence>
<comment type="function">
    <text evidence="2">Endopeptidase that degrades small peptides of less than 7 kDa, such as glucagon and insulin.</text>
</comment>
<dbReference type="InterPro" id="IPR007863">
    <property type="entry name" value="Peptidase_M16_C"/>
</dbReference>
<feature type="domain" description="Peptidase M16 N-terminal" evidence="16">
    <location>
        <begin position="56"/>
        <end position="192"/>
    </location>
</feature>
<evidence type="ECO:0000256" key="15">
    <source>
        <dbReference type="SAM" id="SignalP"/>
    </source>
</evidence>
<reference evidence="20 21" key="1">
    <citation type="journal article" date="2016" name="Front. Microbiol.">
        <title>Genomic Resource of Rice Seed Associated Bacteria.</title>
        <authorList>
            <person name="Midha S."/>
            <person name="Bansal K."/>
            <person name="Sharma S."/>
            <person name="Kumar N."/>
            <person name="Patil P.P."/>
            <person name="Chaudhry V."/>
            <person name="Patil P.B."/>
        </authorList>
    </citation>
    <scope>NUCLEOTIDE SEQUENCE [LARGE SCALE GENOMIC DNA]</scope>
    <source>
        <strain evidence="20 21">SA3</strain>
    </source>
</reference>
<keyword evidence="6 20" id="KW-0645">Protease</keyword>
<dbReference type="GO" id="GO:0006508">
    <property type="term" value="P:proteolysis"/>
    <property type="evidence" value="ECO:0007669"/>
    <property type="project" value="UniProtKB-KW"/>
</dbReference>
<keyword evidence="7" id="KW-0479">Metal-binding</keyword>
<evidence type="ECO:0000256" key="1">
    <source>
        <dbReference type="ARBA" id="ARBA00001947"/>
    </source>
</evidence>
<keyword evidence="10" id="KW-0482">Metalloprotease</keyword>
<dbReference type="Pfam" id="PF16187">
    <property type="entry name" value="Peptidase_M16_M"/>
    <property type="match status" value="1"/>
</dbReference>
<evidence type="ECO:0000256" key="3">
    <source>
        <dbReference type="ARBA" id="ARBA00007261"/>
    </source>
</evidence>
<feature type="domain" description="Coenzyme PQQ synthesis protein F-like C-terminal lobe" evidence="19">
    <location>
        <begin position="780"/>
        <end position="878"/>
    </location>
</feature>
<dbReference type="InterPro" id="IPR054734">
    <property type="entry name" value="PqqF-like_C_4"/>
</dbReference>
<feature type="signal peptide" evidence="15">
    <location>
        <begin position="1"/>
        <end position="22"/>
    </location>
</feature>
<evidence type="ECO:0000256" key="14">
    <source>
        <dbReference type="RuleBase" id="RU004447"/>
    </source>
</evidence>
<dbReference type="PROSITE" id="PS00143">
    <property type="entry name" value="INSULINASE"/>
    <property type="match status" value="1"/>
</dbReference>
<keyword evidence="15" id="KW-0732">Signal</keyword>
<dbReference type="Proteomes" id="UP000071979">
    <property type="component" value="Unassembled WGS sequence"/>
</dbReference>
<dbReference type="AlphaFoldDB" id="A0A8E1RZA3"/>
<dbReference type="Pfam" id="PF00675">
    <property type="entry name" value="Peptidase_M16"/>
    <property type="match status" value="1"/>
</dbReference>
<proteinExistence type="inferred from homology"/>
<dbReference type="InterPro" id="IPR032632">
    <property type="entry name" value="Peptidase_M16_M"/>
</dbReference>
<dbReference type="GO" id="GO:0046872">
    <property type="term" value="F:metal ion binding"/>
    <property type="evidence" value="ECO:0007669"/>
    <property type="project" value="UniProtKB-KW"/>
</dbReference>
<gene>
    <name evidence="20" type="ORF">SA3R_09150</name>
</gene>
<comment type="caution">
    <text evidence="20">The sequence shown here is derived from an EMBL/GenBank/DDBJ whole genome shotgun (WGS) entry which is preliminary data.</text>
</comment>
<dbReference type="SUPFAM" id="SSF63411">
    <property type="entry name" value="LuxS/MPP-like metallohydrolase"/>
    <property type="match status" value="4"/>
</dbReference>
<evidence type="ECO:0000256" key="11">
    <source>
        <dbReference type="ARBA" id="ARBA00029597"/>
    </source>
</evidence>
<evidence type="ECO:0000313" key="21">
    <source>
        <dbReference type="Proteomes" id="UP000071979"/>
    </source>
</evidence>
<dbReference type="InterPro" id="IPR001431">
    <property type="entry name" value="Pept_M16_Zn_BS"/>
</dbReference>
<dbReference type="Pfam" id="PF22456">
    <property type="entry name" value="PqqF-like_C_4"/>
    <property type="match status" value="1"/>
</dbReference>
<dbReference type="FunFam" id="3.30.830.10:FF:000012">
    <property type="entry name" value="Protease 3"/>
    <property type="match status" value="1"/>
</dbReference>
<evidence type="ECO:0000256" key="7">
    <source>
        <dbReference type="ARBA" id="ARBA00022723"/>
    </source>
</evidence>
<comment type="similarity">
    <text evidence="3 14">Belongs to the peptidase M16 family.</text>
</comment>
<dbReference type="RefSeq" id="WP_058775889.1">
    <property type="nucleotide sequence ID" value="NZ_LDSD01000013.1"/>
</dbReference>
<evidence type="ECO:0000259" key="19">
    <source>
        <dbReference type="Pfam" id="PF22456"/>
    </source>
</evidence>
<evidence type="ECO:0000256" key="5">
    <source>
        <dbReference type="ARBA" id="ARBA00017565"/>
    </source>
</evidence>
<evidence type="ECO:0000259" key="17">
    <source>
        <dbReference type="Pfam" id="PF05193"/>
    </source>
</evidence>
<evidence type="ECO:0000256" key="10">
    <source>
        <dbReference type="ARBA" id="ARBA00023049"/>
    </source>
</evidence>
<keyword evidence="8" id="KW-0378">Hydrolase</keyword>
<accession>A0A8E1RZA3</accession>
<dbReference type="PANTHER" id="PTHR43690:SF18">
    <property type="entry name" value="INSULIN-DEGRADING ENZYME-RELATED"/>
    <property type="match status" value="1"/>
</dbReference>